<dbReference type="InterPro" id="IPR029063">
    <property type="entry name" value="SAM-dependent_MTases_sf"/>
</dbReference>
<keyword evidence="3" id="KW-1185">Reference proteome</keyword>
<evidence type="ECO:0008006" key="4">
    <source>
        <dbReference type="Google" id="ProtNLM"/>
    </source>
</evidence>
<accession>A0A8S1IPR0</accession>
<dbReference type="EMBL" id="CAJHUC010000367">
    <property type="protein sequence ID" value="CAD7695618.1"/>
    <property type="molecule type" value="Genomic_DNA"/>
</dbReference>
<dbReference type="OrthoDB" id="443402at2759"/>
<comment type="caution">
    <text evidence="2">The sequence shown here is derived from an EMBL/GenBank/DDBJ whole genome shotgun (WGS) entry which is preliminary data.</text>
</comment>
<dbReference type="AlphaFoldDB" id="A0A8S1IPR0"/>
<evidence type="ECO:0000256" key="1">
    <source>
        <dbReference type="SAM" id="MobiDB-lite"/>
    </source>
</evidence>
<evidence type="ECO:0000313" key="2">
    <source>
        <dbReference type="EMBL" id="CAD7695618.1"/>
    </source>
</evidence>
<evidence type="ECO:0000313" key="3">
    <source>
        <dbReference type="Proteomes" id="UP000708148"/>
    </source>
</evidence>
<protein>
    <recommendedName>
        <fullName evidence="4">DOT1 domain-containing protein</fullName>
    </recommendedName>
</protein>
<gene>
    <name evidence="2" type="ORF">OSTQU699_LOCUS979</name>
</gene>
<sequence>MPVALGIGGTGGGGAESKDCGTAVREKDAKAVEALYHVMASIENKLGGGEGVVGVYGSITRTGIQAVVQCLVETCGMDEYSRLVDIGAGLGRPLMHAIVHPGVRSSWGVEVDIIKWEKAQVFIQQTIATLQKRGLLTKDVAVPTVDCMPVEQVTSLEPHTHGYSFWEGIPLEGKRAFGRLFAQAATMRAIAVVQRSFRRRDPAHEMRKLAFGPVRLMGSFPVKMSGSGRGFTAYVFHKNAYTQPLRHVAPPPAETKREGRIFAYQPPVIRMLRARKAKGGASACDDANAAHGRRVQKEASQEGGDGGGA</sequence>
<dbReference type="Gene3D" id="3.40.50.150">
    <property type="entry name" value="Vaccinia Virus protein VP39"/>
    <property type="match status" value="1"/>
</dbReference>
<feature type="region of interest" description="Disordered" evidence="1">
    <location>
        <begin position="1"/>
        <end position="20"/>
    </location>
</feature>
<dbReference type="Proteomes" id="UP000708148">
    <property type="component" value="Unassembled WGS sequence"/>
</dbReference>
<reference evidence="2" key="1">
    <citation type="submission" date="2020-12" db="EMBL/GenBank/DDBJ databases">
        <authorList>
            <person name="Iha C."/>
        </authorList>
    </citation>
    <scope>NUCLEOTIDE SEQUENCE</scope>
</reference>
<feature type="compositionally biased region" description="Gly residues" evidence="1">
    <location>
        <begin position="1"/>
        <end position="15"/>
    </location>
</feature>
<feature type="region of interest" description="Disordered" evidence="1">
    <location>
        <begin position="282"/>
        <end position="309"/>
    </location>
</feature>
<proteinExistence type="predicted"/>
<name>A0A8S1IPR0_9CHLO</name>
<organism evidence="2 3">
    <name type="scientific">Ostreobium quekettii</name>
    <dbReference type="NCBI Taxonomy" id="121088"/>
    <lineage>
        <taxon>Eukaryota</taxon>
        <taxon>Viridiplantae</taxon>
        <taxon>Chlorophyta</taxon>
        <taxon>core chlorophytes</taxon>
        <taxon>Ulvophyceae</taxon>
        <taxon>TCBD clade</taxon>
        <taxon>Bryopsidales</taxon>
        <taxon>Ostreobineae</taxon>
        <taxon>Ostreobiaceae</taxon>
        <taxon>Ostreobium</taxon>
    </lineage>
</organism>